<dbReference type="Gene3D" id="3.30.40.10">
    <property type="entry name" value="Zinc/RING finger domain, C3HC4 (zinc finger)"/>
    <property type="match status" value="1"/>
</dbReference>
<sequence>MVHPFFTTCAAFGVAAIFILFTYEWRRAKPQPYRPRYYDSADKRPSPTANDSDSADKPPADDSAANRPATPTDDECEKCLYCDQQPNTHLIPCNHECMCVDCIDIHLKFEKKCPLCRINIEKFSSLP</sequence>
<dbReference type="Proteomes" id="UP000054359">
    <property type="component" value="Unassembled WGS sequence"/>
</dbReference>
<keyword evidence="8" id="KW-1185">Reference proteome</keyword>
<organism evidence="7 8">
    <name type="scientific">Stegodyphus mimosarum</name>
    <name type="common">African social velvet spider</name>
    <dbReference type="NCBI Taxonomy" id="407821"/>
    <lineage>
        <taxon>Eukaryota</taxon>
        <taxon>Metazoa</taxon>
        <taxon>Ecdysozoa</taxon>
        <taxon>Arthropoda</taxon>
        <taxon>Chelicerata</taxon>
        <taxon>Arachnida</taxon>
        <taxon>Araneae</taxon>
        <taxon>Araneomorphae</taxon>
        <taxon>Entelegynae</taxon>
        <taxon>Eresoidea</taxon>
        <taxon>Eresidae</taxon>
        <taxon>Stegodyphus</taxon>
    </lineage>
</organism>
<protein>
    <submittedName>
        <fullName evidence="7">E3 ubiquitin-protein ligase</fullName>
    </submittedName>
</protein>
<dbReference type="GO" id="GO:0008270">
    <property type="term" value="F:zinc ion binding"/>
    <property type="evidence" value="ECO:0007669"/>
    <property type="project" value="UniProtKB-KW"/>
</dbReference>
<name>A0A087TY45_STEMI</name>
<evidence type="ECO:0000256" key="4">
    <source>
        <dbReference type="SAM" id="MobiDB-lite"/>
    </source>
</evidence>
<keyword evidence="5" id="KW-0812">Transmembrane</keyword>
<feature type="domain" description="RING-type" evidence="6">
    <location>
        <begin position="79"/>
        <end position="117"/>
    </location>
</feature>
<reference evidence="7 8" key="1">
    <citation type="submission" date="2013-11" db="EMBL/GenBank/DDBJ databases">
        <title>Genome sequencing of Stegodyphus mimosarum.</title>
        <authorList>
            <person name="Bechsgaard J."/>
        </authorList>
    </citation>
    <scope>NUCLEOTIDE SEQUENCE [LARGE SCALE GENOMIC DNA]</scope>
</reference>
<evidence type="ECO:0000256" key="1">
    <source>
        <dbReference type="ARBA" id="ARBA00022771"/>
    </source>
</evidence>
<feature type="transmembrane region" description="Helical" evidence="5">
    <location>
        <begin position="6"/>
        <end position="25"/>
    </location>
</feature>
<keyword evidence="2" id="KW-0862">Zinc</keyword>
<evidence type="ECO:0000313" key="7">
    <source>
        <dbReference type="EMBL" id="KFM70034.1"/>
    </source>
</evidence>
<dbReference type="InterPro" id="IPR013083">
    <property type="entry name" value="Znf_RING/FYVE/PHD"/>
</dbReference>
<evidence type="ECO:0000259" key="6">
    <source>
        <dbReference type="PROSITE" id="PS50089"/>
    </source>
</evidence>
<feature type="region of interest" description="Disordered" evidence="4">
    <location>
        <begin position="33"/>
        <end position="74"/>
    </location>
</feature>
<accession>A0A087TY45</accession>
<dbReference type="Pfam" id="PF13920">
    <property type="entry name" value="zf-C3HC4_3"/>
    <property type="match status" value="1"/>
</dbReference>
<evidence type="ECO:0000256" key="3">
    <source>
        <dbReference type="PROSITE-ProRule" id="PRU00175"/>
    </source>
</evidence>
<dbReference type="PROSITE" id="PS50089">
    <property type="entry name" value="ZF_RING_2"/>
    <property type="match status" value="1"/>
</dbReference>
<dbReference type="SUPFAM" id="SSF57850">
    <property type="entry name" value="RING/U-box"/>
    <property type="match status" value="1"/>
</dbReference>
<feature type="non-terminal residue" evidence="7">
    <location>
        <position position="127"/>
    </location>
</feature>
<dbReference type="EMBL" id="KK117281">
    <property type="protein sequence ID" value="KFM70034.1"/>
    <property type="molecule type" value="Genomic_DNA"/>
</dbReference>
<evidence type="ECO:0000256" key="2">
    <source>
        <dbReference type="ARBA" id="ARBA00022833"/>
    </source>
</evidence>
<keyword evidence="1 3" id="KW-0479">Metal-binding</keyword>
<evidence type="ECO:0000256" key="5">
    <source>
        <dbReference type="SAM" id="Phobius"/>
    </source>
</evidence>
<proteinExistence type="predicted"/>
<dbReference type="AlphaFoldDB" id="A0A087TY45"/>
<dbReference type="InterPro" id="IPR001841">
    <property type="entry name" value="Znf_RING"/>
</dbReference>
<gene>
    <name evidence="7" type="ORF">X975_25094</name>
</gene>
<keyword evidence="5" id="KW-0472">Membrane</keyword>
<dbReference type="OrthoDB" id="1711136at2759"/>
<keyword evidence="5" id="KW-1133">Transmembrane helix</keyword>
<feature type="compositionally biased region" description="Basic and acidic residues" evidence="4">
    <location>
        <begin position="36"/>
        <end position="45"/>
    </location>
</feature>
<evidence type="ECO:0000313" key="8">
    <source>
        <dbReference type="Proteomes" id="UP000054359"/>
    </source>
</evidence>
<keyword evidence="1 3" id="KW-0863">Zinc-finger</keyword>